<accession>A0A3Q7FUP0</accession>
<dbReference type="Proteomes" id="UP000004994">
    <property type="component" value="Chromosome 3"/>
</dbReference>
<reference evidence="1" key="1">
    <citation type="journal article" date="2012" name="Nature">
        <title>The tomato genome sequence provides insights into fleshy fruit evolution.</title>
        <authorList>
            <consortium name="Tomato Genome Consortium"/>
        </authorList>
    </citation>
    <scope>NUCLEOTIDE SEQUENCE [LARGE SCALE GENOMIC DNA]</scope>
    <source>
        <strain evidence="1">cv. Heinz 1706</strain>
    </source>
</reference>
<organism evidence="1">
    <name type="scientific">Solanum lycopersicum</name>
    <name type="common">Tomato</name>
    <name type="synonym">Lycopersicon esculentum</name>
    <dbReference type="NCBI Taxonomy" id="4081"/>
    <lineage>
        <taxon>Eukaryota</taxon>
        <taxon>Viridiplantae</taxon>
        <taxon>Streptophyta</taxon>
        <taxon>Embryophyta</taxon>
        <taxon>Tracheophyta</taxon>
        <taxon>Spermatophyta</taxon>
        <taxon>Magnoliopsida</taxon>
        <taxon>eudicotyledons</taxon>
        <taxon>Gunneridae</taxon>
        <taxon>Pentapetalae</taxon>
        <taxon>asterids</taxon>
        <taxon>lamiids</taxon>
        <taxon>Solanales</taxon>
        <taxon>Solanaceae</taxon>
        <taxon>Solanoideae</taxon>
        <taxon>Solaneae</taxon>
        <taxon>Solanum</taxon>
        <taxon>Solanum subgen. Lycopersicon</taxon>
    </lineage>
</organism>
<reference evidence="1" key="2">
    <citation type="submission" date="2019-01" db="UniProtKB">
        <authorList>
            <consortium name="EnsemblPlants"/>
        </authorList>
    </citation>
    <scope>IDENTIFICATION</scope>
    <source>
        <strain evidence="1">cv. Heinz 1706</strain>
    </source>
</reference>
<dbReference type="PaxDb" id="4081-Solyc03g118880.2.1"/>
<protein>
    <submittedName>
        <fullName evidence="1">Uncharacterized protein</fullName>
    </submittedName>
</protein>
<sequence>MIWISLSTLPEEVRLQFYNRDIWTSISKQIKKLSYDILGS</sequence>
<evidence type="ECO:0000313" key="2">
    <source>
        <dbReference type="Proteomes" id="UP000004994"/>
    </source>
</evidence>
<keyword evidence="2" id="KW-1185">Reference proteome</keyword>
<dbReference type="EnsemblPlants" id="Solyc03g118880.3.1">
    <property type="protein sequence ID" value="Solyc03g118880.3.1"/>
    <property type="gene ID" value="Solyc03g118880.3"/>
</dbReference>
<dbReference type="InParanoid" id="A0A3Q7FUP0"/>
<name>A0A3Q7FUP0_SOLLC</name>
<dbReference type="AlphaFoldDB" id="A0A3Q7FUP0"/>
<dbReference type="Gramene" id="Solyc03g118880.3.1">
    <property type="protein sequence ID" value="Solyc03g118880.3.1"/>
    <property type="gene ID" value="Solyc03g118880.3"/>
</dbReference>
<proteinExistence type="predicted"/>
<evidence type="ECO:0000313" key="1">
    <source>
        <dbReference type="EnsemblPlants" id="Solyc03g118880.3.1"/>
    </source>
</evidence>